<keyword evidence="1" id="KW-0472">Membrane</keyword>
<accession>A0A6P8JI97</accession>
<dbReference type="AlphaFoldDB" id="A0A6P8JI97"/>
<dbReference type="Proteomes" id="UP000515162">
    <property type="component" value="Chromosome 2R"/>
</dbReference>
<evidence type="ECO:0000256" key="1">
    <source>
        <dbReference type="SAM" id="Phobius"/>
    </source>
</evidence>
<dbReference type="RefSeq" id="XP_033155455.1">
    <property type="nucleotide sequence ID" value="XM_033299564.1"/>
</dbReference>
<sequence length="99" mass="11110">MKESCISVNGRQQLGWEHGERCGTLFLECVYRNSSMYSVLGDLIAYVLLLGATFYAIAFGFRLLMSCVRVVFKVVIALLVFRLLLSLGTIDRTSVSYSE</sequence>
<name>A0A6P8JI97_DROMA</name>
<dbReference type="GeneID" id="117137854"/>
<evidence type="ECO:0000313" key="3">
    <source>
        <dbReference type="RefSeq" id="XP_033155455.1"/>
    </source>
</evidence>
<proteinExistence type="predicted"/>
<keyword evidence="1" id="KW-1133">Transmembrane helix</keyword>
<organism evidence="2 3">
    <name type="scientific">Drosophila mauritiana</name>
    <name type="common">Fruit fly</name>
    <dbReference type="NCBI Taxonomy" id="7226"/>
    <lineage>
        <taxon>Eukaryota</taxon>
        <taxon>Metazoa</taxon>
        <taxon>Ecdysozoa</taxon>
        <taxon>Arthropoda</taxon>
        <taxon>Hexapoda</taxon>
        <taxon>Insecta</taxon>
        <taxon>Pterygota</taxon>
        <taxon>Neoptera</taxon>
        <taxon>Endopterygota</taxon>
        <taxon>Diptera</taxon>
        <taxon>Brachycera</taxon>
        <taxon>Muscomorpha</taxon>
        <taxon>Ephydroidea</taxon>
        <taxon>Drosophilidae</taxon>
        <taxon>Drosophila</taxon>
        <taxon>Sophophora</taxon>
    </lineage>
</organism>
<feature type="transmembrane region" description="Helical" evidence="1">
    <location>
        <begin position="70"/>
        <end position="90"/>
    </location>
</feature>
<reference evidence="3" key="1">
    <citation type="submission" date="2025-08" db="UniProtKB">
        <authorList>
            <consortium name="RefSeq"/>
        </authorList>
    </citation>
    <scope>IDENTIFICATION</scope>
    <source>
        <strain evidence="3">Mau12</strain>
        <tissue evidence="3">Whole Body</tissue>
    </source>
</reference>
<protein>
    <submittedName>
        <fullName evidence="3">Uncharacterized protein LOC117137854</fullName>
    </submittedName>
</protein>
<feature type="transmembrane region" description="Helical" evidence="1">
    <location>
        <begin position="43"/>
        <end position="63"/>
    </location>
</feature>
<keyword evidence="2" id="KW-1185">Reference proteome</keyword>
<evidence type="ECO:0000313" key="2">
    <source>
        <dbReference type="Proteomes" id="UP000515162"/>
    </source>
</evidence>
<keyword evidence="1" id="KW-0812">Transmembrane</keyword>
<gene>
    <name evidence="3" type="primary">LOC117137854</name>
</gene>